<dbReference type="Gene3D" id="2.60.120.560">
    <property type="entry name" value="Exo-inulinase, domain 1"/>
    <property type="match status" value="1"/>
</dbReference>
<evidence type="ECO:0000256" key="1">
    <source>
        <dbReference type="SAM" id="SignalP"/>
    </source>
</evidence>
<evidence type="ECO:0000313" key="2">
    <source>
        <dbReference type="EMBL" id="MDJ1113824.1"/>
    </source>
</evidence>
<feature type="chain" id="PRO_5045289727" description="Alginate lyase domain-containing protein" evidence="1">
    <location>
        <begin position="29"/>
        <end position="1021"/>
    </location>
</feature>
<dbReference type="EMBL" id="JASJND010000004">
    <property type="protein sequence ID" value="MDJ1113824.1"/>
    <property type="molecule type" value="Genomic_DNA"/>
</dbReference>
<accession>A0ABT6ZCD9</accession>
<dbReference type="RefSeq" id="WP_283715313.1">
    <property type="nucleotide sequence ID" value="NZ_JASJND010000004.1"/>
</dbReference>
<reference evidence="2 3" key="1">
    <citation type="submission" date="2023-05" db="EMBL/GenBank/DDBJ databases">
        <title>Microbacterium dauci sp.nov., Isolated from Carrot Rhizosphere Soil.</title>
        <authorList>
            <person name="Xiao Z."/>
            <person name="Zheng J."/>
        </authorList>
    </citation>
    <scope>NUCLEOTIDE SEQUENCE [LARGE SCALE GENOMIC DNA]</scope>
    <source>
        <strain evidence="2 3">LX3-4</strain>
    </source>
</reference>
<feature type="signal peptide" evidence="1">
    <location>
        <begin position="1"/>
        <end position="28"/>
    </location>
</feature>
<keyword evidence="3" id="KW-1185">Reference proteome</keyword>
<dbReference type="SUPFAM" id="SSF81853">
    <property type="entry name" value="Family 10 polysaccharide lyase"/>
    <property type="match status" value="1"/>
</dbReference>
<sequence length="1021" mass="109057">MFFHSRAGRVVAAAVVAALALGSQPSVAFGNEPADAMLPWPVSGPLPEVAPIQGSSIDLAAFDGLEQDVAPYLGNVARLANSVHDDNPTNYGFITCGCWRPGQGTNDARVMENVLTLGYFYATDRPWNAYFHDEALGLRFNAAVQFLLTRQNADGSFPQGGGDLESRAATGFALELYAELLDLLETDPTIDPRLTDQLTAALKRAAGWFLEDVEVWGPRGDQFANQVASGLVGISNLVHRFDDPTLRARFEERLTEHRATSQSEAGFYRDGTVAHRYSLEVESEDLVGWGDPATRGVIDQMQTAYMDWAQYQLLYDQELDGFFINTATDSRHRGWNYADQIPIGANHLWSGVIPQAGAYGRTAEVVAEERATFAAGTWDSTVAPKIAAAWSYMDPALVRDVVLGAENYPSATERLDAIATLRPYAPGNYTDYRADSLLGQEFVFAKRDTYVTALSFGKHVNTQYGFWDNQRFGLNYLYDPEMGVVIQSQNAPAIGGPRTRPAASELSWGTGRVVGGVFRMDSYDQPEPSYSIAGAPTDPDDAGATDALEVSYAPADGTVIKKVTLGEELSVAVSTFGAFFERIPLIVGESDELLWDNGNPVPDGTSTSAPTAHGVILHRDGRSLEITWDGDASATIRPTSFPVAGGQRTLQVLDINATGALKYSLRILDDRCPASNTAGQVVIGKTDTGVANIDDGTGCTINDLLRADEQWPSHDDFVSHVTAVLNSLVQQAMLTGKDKSRIVRAVAQSDIGKDRVTVTGTSQSVTAGSDLVVRVSGTRVSASTVSGPCLVEPASLQGAGEVTVTVRETLLPGECTLAVRTELTAGTVEQDQVPLAIVAAADGTVFRDSFSSPPATEAAWTSVDGVWSATEGVFRQSDTTRTGWRSVVDGLRVADGSVEVDVTFRSTATSTAFAGVQLRTANAGDAYTTSGYLVYVRQNGSVDVYRAGQGVIASGTGSALSGTTTLRVEADGATLRVFVGTSSVPRVTVTDPNPVTGAGFVQLITGRAAVDFDNVRVRQDD</sequence>
<dbReference type="Proteomes" id="UP001321481">
    <property type="component" value="Unassembled WGS sequence"/>
</dbReference>
<proteinExistence type="predicted"/>
<name>A0ABT6ZCD9_9MICO</name>
<comment type="caution">
    <text evidence="2">The sequence shown here is derived from an EMBL/GenBank/DDBJ whole genome shotgun (WGS) entry which is preliminary data.</text>
</comment>
<keyword evidence="1" id="KW-0732">Signal</keyword>
<gene>
    <name evidence="2" type="ORF">QNI14_05100</name>
</gene>
<evidence type="ECO:0000313" key="3">
    <source>
        <dbReference type="Proteomes" id="UP001321481"/>
    </source>
</evidence>
<organism evidence="2 3">
    <name type="scientific">Microbacterium dauci</name>
    <dbReference type="NCBI Taxonomy" id="3048008"/>
    <lineage>
        <taxon>Bacteria</taxon>
        <taxon>Bacillati</taxon>
        <taxon>Actinomycetota</taxon>
        <taxon>Actinomycetes</taxon>
        <taxon>Micrococcales</taxon>
        <taxon>Microbacteriaceae</taxon>
        <taxon>Microbacterium</taxon>
    </lineage>
</organism>
<protein>
    <recommendedName>
        <fullName evidence="4">Alginate lyase domain-containing protein</fullName>
    </recommendedName>
</protein>
<evidence type="ECO:0008006" key="4">
    <source>
        <dbReference type="Google" id="ProtNLM"/>
    </source>
</evidence>